<organism evidence="4 5">
    <name type="scientific">Tumebacillus amylolyticus</name>
    <dbReference type="NCBI Taxonomy" id="2801339"/>
    <lineage>
        <taxon>Bacteria</taxon>
        <taxon>Bacillati</taxon>
        <taxon>Bacillota</taxon>
        <taxon>Bacilli</taxon>
        <taxon>Bacillales</taxon>
        <taxon>Alicyclobacillaceae</taxon>
        <taxon>Tumebacillus</taxon>
    </lineage>
</organism>
<dbReference type="InterPro" id="IPR036388">
    <property type="entry name" value="WH-like_DNA-bd_sf"/>
</dbReference>
<feature type="coiled-coil region" evidence="1">
    <location>
        <begin position="116"/>
        <end position="143"/>
    </location>
</feature>
<feature type="domain" description="Transcription regulator PadR N-terminal" evidence="2">
    <location>
        <begin position="8"/>
        <end position="77"/>
    </location>
</feature>
<dbReference type="InterPro" id="IPR005149">
    <property type="entry name" value="Tscrpt_reg_PadR_N"/>
</dbReference>
<feature type="domain" description="Transcription regulator PadR C-terminal" evidence="3">
    <location>
        <begin position="89"/>
        <end position="178"/>
    </location>
</feature>
<dbReference type="PANTHER" id="PTHR43252:SF4">
    <property type="entry name" value="TRANSCRIPTIONAL REGULATORY PROTEIN"/>
    <property type="match status" value="1"/>
</dbReference>
<dbReference type="InterPro" id="IPR036390">
    <property type="entry name" value="WH_DNA-bd_sf"/>
</dbReference>
<dbReference type="SUPFAM" id="SSF46785">
    <property type="entry name" value="Winged helix' DNA-binding domain"/>
    <property type="match status" value="1"/>
</dbReference>
<gene>
    <name evidence="4" type="ORF">JJB07_01120</name>
</gene>
<sequence>MNTLAYALLSFLARRPMSGYDLMLAIQPLWQAKHSQIYPLLAKLETEGHVDYVLVEQKDKPDKKVYSITESGHVALQDWLQQPSGDPIIRDEMVLKLYTLWLGDHASAKRVVEERIAYFRKRLQRLEVTLADVQDEHSEVLTEPDILSPVFTRLKLLERAITTARLELDWCFDFLKQIEQSEKKPR</sequence>
<evidence type="ECO:0000256" key="1">
    <source>
        <dbReference type="SAM" id="Coils"/>
    </source>
</evidence>
<dbReference type="PANTHER" id="PTHR43252">
    <property type="entry name" value="TRANSCRIPTIONAL REGULATOR YQJI"/>
    <property type="match status" value="1"/>
</dbReference>
<dbReference type="Pfam" id="PF03551">
    <property type="entry name" value="PadR"/>
    <property type="match status" value="1"/>
</dbReference>
<evidence type="ECO:0000313" key="4">
    <source>
        <dbReference type="EMBL" id="MBL0385232.1"/>
    </source>
</evidence>
<comment type="caution">
    <text evidence="4">The sequence shown here is derived from an EMBL/GenBank/DDBJ whole genome shotgun (WGS) entry which is preliminary data.</text>
</comment>
<dbReference type="Gene3D" id="6.10.140.190">
    <property type="match status" value="1"/>
</dbReference>
<evidence type="ECO:0000259" key="2">
    <source>
        <dbReference type="Pfam" id="PF03551"/>
    </source>
</evidence>
<dbReference type="Proteomes" id="UP000602284">
    <property type="component" value="Unassembled WGS sequence"/>
</dbReference>
<keyword evidence="1" id="KW-0175">Coiled coil</keyword>
<dbReference type="Pfam" id="PF10400">
    <property type="entry name" value="Vir_act_alpha_C"/>
    <property type="match status" value="1"/>
</dbReference>
<name>A0ABS1J4N1_9BACL</name>
<reference evidence="4 5" key="1">
    <citation type="submission" date="2021-01" db="EMBL/GenBank/DDBJ databases">
        <title>Tumebacillus sp. strain ITR2 16S ribosomal RNA gene Genome sequencing and assembly.</title>
        <authorList>
            <person name="Kang M."/>
        </authorList>
    </citation>
    <scope>NUCLEOTIDE SEQUENCE [LARGE SCALE GENOMIC DNA]</scope>
    <source>
        <strain evidence="4 5">ITR2</strain>
    </source>
</reference>
<dbReference type="RefSeq" id="WP_201630403.1">
    <property type="nucleotide sequence ID" value="NZ_JAEQNB010000001.1"/>
</dbReference>
<evidence type="ECO:0000259" key="3">
    <source>
        <dbReference type="Pfam" id="PF10400"/>
    </source>
</evidence>
<proteinExistence type="predicted"/>
<dbReference type="InterPro" id="IPR018309">
    <property type="entry name" value="Tscrpt_reg_PadR_C"/>
</dbReference>
<evidence type="ECO:0000313" key="5">
    <source>
        <dbReference type="Proteomes" id="UP000602284"/>
    </source>
</evidence>
<accession>A0ABS1J4N1</accession>
<protein>
    <submittedName>
        <fullName evidence="4">PadR family transcriptional regulator</fullName>
    </submittedName>
</protein>
<dbReference type="EMBL" id="JAEQNB010000001">
    <property type="protein sequence ID" value="MBL0385232.1"/>
    <property type="molecule type" value="Genomic_DNA"/>
</dbReference>
<keyword evidence="5" id="KW-1185">Reference proteome</keyword>
<dbReference type="Gene3D" id="1.10.10.10">
    <property type="entry name" value="Winged helix-like DNA-binding domain superfamily/Winged helix DNA-binding domain"/>
    <property type="match status" value="1"/>
</dbReference>